<sequence>MIAALSHPWGYEKSHIQALDRSQPILPMMPGMPERRTHDYHRHGVTSLFAAFNIADGTVIGESHRQHRATEFRTFLATIDKTVPAYLDIHLICDNYGTHKTPPYPATGR</sequence>
<evidence type="ECO:0000313" key="1">
    <source>
        <dbReference type="EMBL" id="GIH00245.1"/>
    </source>
</evidence>
<reference evidence="1 2" key="1">
    <citation type="submission" date="2021-01" db="EMBL/GenBank/DDBJ databases">
        <title>Whole genome shotgun sequence of Plantactinospora mayteni NBRC 109088.</title>
        <authorList>
            <person name="Komaki H."/>
            <person name="Tamura T."/>
        </authorList>
    </citation>
    <scope>NUCLEOTIDE SEQUENCE [LARGE SCALE GENOMIC DNA]</scope>
    <source>
        <strain evidence="1 2">NBRC 109088</strain>
    </source>
</reference>
<evidence type="ECO:0008006" key="3">
    <source>
        <dbReference type="Google" id="ProtNLM"/>
    </source>
</evidence>
<gene>
    <name evidence="1" type="ORF">Pma05_68170</name>
</gene>
<accession>A0ABQ4F016</accession>
<protein>
    <recommendedName>
        <fullName evidence="3">Tc1-like transposase DDE domain-containing protein</fullName>
    </recommendedName>
</protein>
<evidence type="ECO:0000313" key="2">
    <source>
        <dbReference type="Proteomes" id="UP000621500"/>
    </source>
</evidence>
<proteinExistence type="predicted"/>
<organism evidence="1 2">
    <name type="scientific">Plantactinospora mayteni</name>
    <dbReference type="NCBI Taxonomy" id="566021"/>
    <lineage>
        <taxon>Bacteria</taxon>
        <taxon>Bacillati</taxon>
        <taxon>Actinomycetota</taxon>
        <taxon>Actinomycetes</taxon>
        <taxon>Micromonosporales</taxon>
        <taxon>Micromonosporaceae</taxon>
        <taxon>Plantactinospora</taxon>
    </lineage>
</organism>
<dbReference type="EMBL" id="BONX01000052">
    <property type="protein sequence ID" value="GIH00245.1"/>
    <property type="molecule type" value="Genomic_DNA"/>
</dbReference>
<dbReference type="Proteomes" id="UP000621500">
    <property type="component" value="Unassembled WGS sequence"/>
</dbReference>
<name>A0ABQ4F016_9ACTN</name>
<comment type="caution">
    <text evidence="1">The sequence shown here is derived from an EMBL/GenBank/DDBJ whole genome shotgun (WGS) entry which is preliminary data.</text>
</comment>
<keyword evidence="2" id="KW-1185">Reference proteome</keyword>